<dbReference type="GO" id="GO:0003723">
    <property type="term" value="F:RNA binding"/>
    <property type="evidence" value="ECO:0007669"/>
    <property type="project" value="UniProtKB-UniRule"/>
</dbReference>
<dbReference type="Gene3D" id="3.30.70.330">
    <property type="match status" value="1"/>
</dbReference>
<dbReference type="InterPro" id="IPR012677">
    <property type="entry name" value="Nucleotide-bd_a/b_plait_sf"/>
</dbReference>
<proteinExistence type="predicted"/>
<evidence type="ECO:0000259" key="2">
    <source>
        <dbReference type="PROSITE" id="PS50102"/>
    </source>
</evidence>
<feature type="domain" description="RRM" evidence="2">
    <location>
        <begin position="8"/>
        <end position="82"/>
    </location>
</feature>
<dbReference type="Proteomes" id="UP000281553">
    <property type="component" value="Unassembled WGS sequence"/>
</dbReference>
<dbReference type="PROSITE" id="PS50102">
    <property type="entry name" value="RRM"/>
    <property type="match status" value="1"/>
</dbReference>
<evidence type="ECO:0000313" key="4">
    <source>
        <dbReference type="Proteomes" id="UP000281553"/>
    </source>
</evidence>
<keyword evidence="4" id="KW-1185">Reference proteome</keyword>
<dbReference type="SUPFAM" id="SSF54928">
    <property type="entry name" value="RNA-binding domain, RBD"/>
    <property type="match status" value="1"/>
</dbReference>
<dbReference type="InterPro" id="IPR035979">
    <property type="entry name" value="RBD_domain_sf"/>
</dbReference>
<name>A0A3P7P2U6_DIBLA</name>
<keyword evidence="1" id="KW-0694">RNA-binding</keyword>
<evidence type="ECO:0000256" key="1">
    <source>
        <dbReference type="PROSITE-ProRule" id="PRU00176"/>
    </source>
</evidence>
<dbReference type="InterPro" id="IPR000504">
    <property type="entry name" value="RRM_dom"/>
</dbReference>
<gene>
    <name evidence="3" type="ORF">DILT_LOCUS19344</name>
</gene>
<dbReference type="SMART" id="SM00360">
    <property type="entry name" value="RRM"/>
    <property type="match status" value="1"/>
</dbReference>
<reference evidence="3 4" key="1">
    <citation type="submission" date="2018-11" db="EMBL/GenBank/DDBJ databases">
        <authorList>
            <consortium name="Pathogen Informatics"/>
        </authorList>
    </citation>
    <scope>NUCLEOTIDE SEQUENCE [LARGE SCALE GENOMIC DNA]</scope>
</reference>
<protein>
    <recommendedName>
        <fullName evidence="2">RRM domain-containing protein</fullName>
    </recommendedName>
</protein>
<evidence type="ECO:0000313" key="3">
    <source>
        <dbReference type="EMBL" id="VDN44483.1"/>
    </source>
</evidence>
<dbReference type="EMBL" id="UYRU01111717">
    <property type="protein sequence ID" value="VDN44483.1"/>
    <property type="molecule type" value="Genomic_DNA"/>
</dbReference>
<dbReference type="Pfam" id="PF00076">
    <property type="entry name" value="RRM_1"/>
    <property type="match status" value="1"/>
</dbReference>
<accession>A0A3P7P2U6</accession>
<organism evidence="3 4">
    <name type="scientific">Dibothriocephalus latus</name>
    <name type="common">Fish tapeworm</name>
    <name type="synonym">Diphyllobothrium latum</name>
    <dbReference type="NCBI Taxonomy" id="60516"/>
    <lineage>
        <taxon>Eukaryota</taxon>
        <taxon>Metazoa</taxon>
        <taxon>Spiralia</taxon>
        <taxon>Lophotrochozoa</taxon>
        <taxon>Platyhelminthes</taxon>
        <taxon>Cestoda</taxon>
        <taxon>Eucestoda</taxon>
        <taxon>Diphyllobothriidea</taxon>
        <taxon>Diphyllobothriidae</taxon>
        <taxon>Dibothriocephalus</taxon>
    </lineage>
</organism>
<dbReference type="AlphaFoldDB" id="A0A3P7P2U6"/>
<sequence>MQGNIEPKKIYLASLPKWTTECSLHEYFSQFGIVMDVSVSKVYKFCGRGFVDFRDLMSVAQVLDSQPHKLNETQITICLAEEAGSEDSG</sequence>
<dbReference type="OrthoDB" id="6312716at2759"/>